<gene>
    <name evidence="2" type="ORF">AB5J49_24485</name>
</gene>
<dbReference type="AlphaFoldDB" id="A0AB39Q541"/>
<evidence type="ECO:0000256" key="1">
    <source>
        <dbReference type="SAM" id="MobiDB-lite"/>
    </source>
</evidence>
<feature type="region of interest" description="Disordered" evidence="1">
    <location>
        <begin position="19"/>
        <end position="58"/>
    </location>
</feature>
<evidence type="ECO:0000313" key="2">
    <source>
        <dbReference type="EMBL" id="XDQ36244.1"/>
    </source>
</evidence>
<organism evidence="2">
    <name type="scientific">Streptomyces sp. R28</name>
    <dbReference type="NCBI Taxonomy" id="3238628"/>
    <lineage>
        <taxon>Bacteria</taxon>
        <taxon>Bacillati</taxon>
        <taxon>Actinomycetota</taxon>
        <taxon>Actinomycetes</taxon>
        <taxon>Kitasatosporales</taxon>
        <taxon>Streptomycetaceae</taxon>
        <taxon>Streptomyces</taxon>
    </lineage>
</organism>
<sequence>MTDLVRRLVTWTSLLLMGQAASPGPMPSPPGVLPVDLPRHLPPPLPPHRSPYAHDDTPLDASAVRSVRPYLTADEQRQRRRELAIAALGQDMPGPYWIHGLGVA</sequence>
<accession>A0AB39Q541</accession>
<feature type="compositionally biased region" description="Pro residues" evidence="1">
    <location>
        <begin position="40"/>
        <end position="49"/>
    </location>
</feature>
<dbReference type="EMBL" id="CP163439">
    <property type="protein sequence ID" value="XDQ36244.1"/>
    <property type="molecule type" value="Genomic_DNA"/>
</dbReference>
<proteinExistence type="predicted"/>
<dbReference type="RefSeq" id="WP_369170762.1">
    <property type="nucleotide sequence ID" value="NZ_CP163439.1"/>
</dbReference>
<reference evidence="2" key="1">
    <citation type="submission" date="2024-07" db="EMBL/GenBank/DDBJ databases">
        <authorList>
            <person name="Yu S.T."/>
        </authorList>
    </citation>
    <scope>NUCLEOTIDE SEQUENCE</scope>
    <source>
        <strain evidence="2">R28</strain>
    </source>
</reference>
<protein>
    <submittedName>
        <fullName evidence="2">Uncharacterized protein</fullName>
    </submittedName>
</protein>
<name>A0AB39Q541_9ACTN</name>